<organism evidence="2 3">
    <name type="scientific">Aristolochia fimbriata</name>
    <name type="common">White veined hardy Dutchman's pipe vine</name>
    <dbReference type="NCBI Taxonomy" id="158543"/>
    <lineage>
        <taxon>Eukaryota</taxon>
        <taxon>Viridiplantae</taxon>
        <taxon>Streptophyta</taxon>
        <taxon>Embryophyta</taxon>
        <taxon>Tracheophyta</taxon>
        <taxon>Spermatophyta</taxon>
        <taxon>Magnoliopsida</taxon>
        <taxon>Magnoliidae</taxon>
        <taxon>Piperales</taxon>
        <taxon>Aristolochiaceae</taxon>
        <taxon>Aristolochia</taxon>
    </lineage>
</organism>
<accession>A0AAV7EMW4</accession>
<keyword evidence="3" id="KW-1185">Reference proteome</keyword>
<dbReference type="EMBL" id="JAINDJ010000004">
    <property type="protein sequence ID" value="KAG9449072.1"/>
    <property type="molecule type" value="Genomic_DNA"/>
</dbReference>
<evidence type="ECO:0000256" key="1">
    <source>
        <dbReference type="SAM" id="MobiDB-lite"/>
    </source>
</evidence>
<protein>
    <submittedName>
        <fullName evidence="2">Uncharacterized protein</fullName>
    </submittedName>
</protein>
<proteinExistence type="predicted"/>
<evidence type="ECO:0000313" key="3">
    <source>
        <dbReference type="Proteomes" id="UP000825729"/>
    </source>
</evidence>
<dbReference type="AlphaFoldDB" id="A0AAV7EMW4"/>
<evidence type="ECO:0000313" key="2">
    <source>
        <dbReference type="EMBL" id="KAG9449072.1"/>
    </source>
</evidence>
<comment type="caution">
    <text evidence="2">The sequence shown here is derived from an EMBL/GenBank/DDBJ whole genome shotgun (WGS) entry which is preliminary data.</text>
</comment>
<sequence>MVRDHNIRYLTSSELETPGPYPSSLPGPQDVADAPNSMFPVPEKAGSPCHLAHLFQFSFVPWLFQGPYCQPRTSLLLSFFRNFSRLPSPFPIFDNTLLTPGPPFHSSPPPQPIPFGTSNLEFQLHRAFMTWPTSKWALPLRKRSAFHSGPLLPPGPTFIFPPALGGPLRLLSIQTIIV</sequence>
<feature type="region of interest" description="Disordered" evidence="1">
    <location>
        <begin position="13"/>
        <end position="37"/>
    </location>
</feature>
<reference evidence="2 3" key="1">
    <citation type="submission" date="2021-07" db="EMBL/GenBank/DDBJ databases">
        <title>The Aristolochia fimbriata genome: insights into angiosperm evolution, floral development and chemical biosynthesis.</title>
        <authorList>
            <person name="Jiao Y."/>
        </authorList>
    </citation>
    <scope>NUCLEOTIDE SEQUENCE [LARGE SCALE GENOMIC DNA]</scope>
    <source>
        <strain evidence="2">IBCAS-2021</strain>
        <tissue evidence="2">Leaf</tissue>
    </source>
</reference>
<dbReference type="Proteomes" id="UP000825729">
    <property type="component" value="Unassembled WGS sequence"/>
</dbReference>
<gene>
    <name evidence="2" type="ORF">H6P81_009037</name>
</gene>
<name>A0AAV7EMW4_ARIFI</name>